<reference evidence="2 3" key="1">
    <citation type="submission" date="2018-08" db="EMBL/GenBank/DDBJ databases">
        <title>Comparative analysis of Burkholderia isolates from Puerto Rico.</title>
        <authorList>
            <person name="Hall C."/>
            <person name="Sahl J."/>
            <person name="Wagner D."/>
        </authorList>
    </citation>
    <scope>NUCLEOTIDE SEQUENCE [LARGE SCALE GENOMIC DNA]</scope>
    <source>
        <strain evidence="2 3">Bp8964</strain>
    </source>
</reference>
<feature type="signal peptide" evidence="1">
    <location>
        <begin position="1"/>
        <end position="22"/>
    </location>
</feature>
<evidence type="ECO:0000313" key="2">
    <source>
        <dbReference type="EMBL" id="RQP75803.1"/>
    </source>
</evidence>
<dbReference type="RefSeq" id="WP_095400557.1">
    <property type="nucleotide sequence ID" value="NZ_NQMX01000009.1"/>
</dbReference>
<dbReference type="Proteomes" id="UP000273734">
    <property type="component" value="Unassembled WGS sequence"/>
</dbReference>
<accession>A0AB74D4C9</accession>
<name>A0AB74D4C9_9BURK</name>
<keyword evidence="1" id="KW-0732">Signal</keyword>
<protein>
    <submittedName>
        <fullName evidence="2">Uncharacterized protein</fullName>
    </submittedName>
</protein>
<organism evidence="2 3">
    <name type="scientific">Burkholderia ubonensis</name>
    <dbReference type="NCBI Taxonomy" id="101571"/>
    <lineage>
        <taxon>Bacteria</taxon>
        <taxon>Pseudomonadati</taxon>
        <taxon>Pseudomonadota</taxon>
        <taxon>Betaproteobacteria</taxon>
        <taxon>Burkholderiales</taxon>
        <taxon>Burkholderiaceae</taxon>
        <taxon>Burkholderia</taxon>
        <taxon>Burkholderia cepacia complex</taxon>
    </lineage>
</organism>
<gene>
    <name evidence="2" type="ORF">DF015_20155</name>
</gene>
<evidence type="ECO:0000256" key="1">
    <source>
        <dbReference type="SAM" id="SignalP"/>
    </source>
</evidence>
<feature type="chain" id="PRO_5044496509" evidence="1">
    <location>
        <begin position="23"/>
        <end position="157"/>
    </location>
</feature>
<comment type="caution">
    <text evidence="2">The sequence shown here is derived from an EMBL/GenBank/DDBJ whole genome shotgun (WGS) entry which is preliminary data.</text>
</comment>
<dbReference type="EMBL" id="QTNY01000014">
    <property type="protein sequence ID" value="RQP75803.1"/>
    <property type="molecule type" value="Genomic_DNA"/>
</dbReference>
<dbReference type="AlphaFoldDB" id="A0AB74D4C9"/>
<sequence length="157" mass="17264">MTILLRPILAVLMSVCCTSVQAQTAGGDHDTIHTMAGALTISKVRHVASDGVIYRVYLDGKQFDELYGPRHMYYSEPDGQGGATSRIVMEDFSGGFSDPPSVSLYDFRRTPPAVLPISSKLDIDDVRWQPGKVLLHAGGKWYAFANGKLSPTRYLKK</sequence>
<proteinExistence type="predicted"/>
<evidence type="ECO:0000313" key="3">
    <source>
        <dbReference type="Proteomes" id="UP000273734"/>
    </source>
</evidence>